<dbReference type="AlphaFoldDB" id="A0AAD9KXE4"/>
<dbReference type="SUPFAM" id="SSF57845">
    <property type="entry name" value="B-box zinc-binding domain"/>
    <property type="match status" value="1"/>
</dbReference>
<dbReference type="Proteomes" id="UP001209878">
    <property type="component" value="Unassembled WGS sequence"/>
</dbReference>
<protein>
    <recommendedName>
        <fullName evidence="3">B box-type domain-containing protein</fullName>
    </recommendedName>
</protein>
<feature type="coiled-coil region" evidence="2">
    <location>
        <begin position="167"/>
        <end position="201"/>
    </location>
</feature>
<dbReference type="PROSITE" id="PS50119">
    <property type="entry name" value="ZF_BBOX"/>
    <property type="match status" value="1"/>
</dbReference>
<comment type="caution">
    <text evidence="4">The sequence shown here is derived from an EMBL/GenBank/DDBJ whole genome shotgun (WGS) entry which is preliminary data.</text>
</comment>
<evidence type="ECO:0000259" key="3">
    <source>
        <dbReference type="PROSITE" id="PS50119"/>
    </source>
</evidence>
<evidence type="ECO:0000256" key="1">
    <source>
        <dbReference type="PROSITE-ProRule" id="PRU00024"/>
    </source>
</evidence>
<sequence length="226" mass="25319">MATVEDQQFCGDHQGRIAELFCIKCEIGVCTLCLCHGQGKHVGHVVTTIEDWCSCMKKKAVDVEDEGEELARTVGEMISDVTQSGQDVTKLHSDYGNKIKENYERVMKVVENWGNKAVQAMAREAADTPYPSDLQLKQQRIRALCDAAQMLDFPCSLEDITASTKRLEDLQKELLDCSAQVDEMKKQNESTKRAADNLENSFKTQVQLFSEEADDCISAMNNVIQN</sequence>
<dbReference type="Gene3D" id="3.30.160.60">
    <property type="entry name" value="Classic Zinc Finger"/>
    <property type="match status" value="1"/>
</dbReference>
<evidence type="ECO:0000313" key="4">
    <source>
        <dbReference type="EMBL" id="KAK2179337.1"/>
    </source>
</evidence>
<proteinExistence type="predicted"/>
<accession>A0AAD9KXE4</accession>
<organism evidence="4 5">
    <name type="scientific">Ridgeia piscesae</name>
    <name type="common">Tubeworm</name>
    <dbReference type="NCBI Taxonomy" id="27915"/>
    <lineage>
        <taxon>Eukaryota</taxon>
        <taxon>Metazoa</taxon>
        <taxon>Spiralia</taxon>
        <taxon>Lophotrochozoa</taxon>
        <taxon>Annelida</taxon>
        <taxon>Polychaeta</taxon>
        <taxon>Sedentaria</taxon>
        <taxon>Canalipalpata</taxon>
        <taxon>Sabellida</taxon>
        <taxon>Siboglinidae</taxon>
        <taxon>Ridgeia</taxon>
    </lineage>
</organism>
<evidence type="ECO:0000256" key="2">
    <source>
        <dbReference type="SAM" id="Coils"/>
    </source>
</evidence>
<keyword evidence="5" id="KW-1185">Reference proteome</keyword>
<dbReference type="InterPro" id="IPR000315">
    <property type="entry name" value="Znf_B-box"/>
</dbReference>
<keyword evidence="2" id="KW-0175">Coiled coil</keyword>
<feature type="domain" description="B box-type" evidence="3">
    <location>
        <begin position="5"/>
        <end position="49"/>
    </location>
</feature>
<dbReference type="GO" id="GO:0008270">
    <property type="term" value="F:zinc ion binding"/>
    <property type="evidence" value="ECO:0007669"/>
    <property type="project" value="UniProtKB-KW"/>
</dbReference>
<keyword evidence="1" id="KW-0862">Zinc</keyword>
<dbReference type="CDD" id="cd19756">
    <property type="entry name" value="Bbox2"/>
    <property type="match status" value="1"/>
</dbReference>
<gene>
    <name evidence="4" type="ORF">NP493_496g01019</name>
</gene>
<evidence type="ECO:0000313" key="5">
    <source>
        <dbReference type="Proteomes" id="UP001209878"/>
    </source>
</evidence>
<reference evidence="4" key="1">
    <citation type="journal article" date="2023" name="Mol. Biol. Evol.">
        <title>Third-Generation Sequencing Reveals the Adaptive Role of the Epigenome in Three Deep-Sea Polychaetes.</title>
        <authorList>
            <person name="Perez M."/>
            <person name="Aroh O."/>
            <person name="Sun Y."/>
            <person name="Lan Y."/>
            <person name="Juniper S.K."/>
            <person name="Young C.R."/>
            <person name="Angers B."/>
            <person name="Qian P.Y."/>
        </authorList>
    </citation>
    <scope>NUCLEOTIDE SEQUENCE</scope>
    <source>
        <strain evidence="4">R07B-5</strain>
    </source>
</reference>
<keyword evidence="1" id="KW-0479">Metal-binding</keyword>
<keyword evidence="1" id="KW-0863">Zinc-finger</keyword>
<dbReference type="EMBL" id="JAODUO010000496">
    <property type="protein sequence ID" value="KAK2179337.1"/>
    <property type="molecule type" value="Genomic_DNA"/>
</dbReference>
<name>A0AAD9KXE4_RIDPI</name>